<dbReference type="AlphaFoldDB" id="A0A6I6F2B9"/>
<evidence type="ECO:0000256" key="4">
    <source>
        <dbReference type="ARBA" id="ARBA00022692"/>
    </source>
</evidence>
<dbReference type="PANTHER" id="PTHR11795:SF451">
    <property type="entry name" value="ABC TRANSPORTER PERMEASE PROTEIN"/>
    <property type="match status" value="1"/>
</dbReference>
<dbReference type="EMBL" id="CP046522">
    <property type="protein sequence ID" value="QGU96711.1"/>
    <property type="molecule type" value="Genomic_DNA"/>
</dbReference>
<name>A0A6I6F2B9_9CLOT</name>
<dbReference type="Pfam" id="PF02653">
    <property type="entry name" value="BPD_transp_2"/>
    <property type="match status" value="1"/>
</dbReference>
<evidence type="ECO:0000313" key="11">
    <source>
        <dbReference type="Proteomes" id="UP000422764"/>
    </source>
</evidence>
<organism evidence="10 11">
    <name type="scientific">Clostridium bovifaecis</name>
    <dbReference type="NCBI Taxonomy" id="2184719"/>
    <lineage>
        <taxon>Bacteria</taxon>
        <taxon>Bacillati</taxon>
        <taxon>Bacillota</taxon>
        <taxon>Clostridia</taxon>
        <taxon>Eubacteriales</taxon>
        <taxon>Clostridiaceae</taxon>
        <taxon>Clostridium</taxon>
    </lineage>
</organism>
<feature type="transmembrane region" description="Helical" evidence="9">
    <location>
        <begin position="33"/>
        <end position="51"/>
    </location>
</feature>
<feature type="transmembrane region" description="Helical" evidence="9">
    <location>
        <begin position="255"/>
        <end position="272"/>
    </location>
</feature>
<dbReference type="InterPro" id="IPR001851">
    <property type="entry name" value="ABC_transp_permease"/>
</dbReference>
<feature type="transmembrane region" description="Helical" evidence="9">
    <location>
        <begin position="136"/>
        <end position="154"/>
    </location>
</feature>
<dbReference type="GO" id="GO:0005886">
    <property type="term" value="C:plasma membrane"/>
    <property type="evidence" value="ECO:0007669"/>
    <property type="project" value="UniProtKB-SubCell"/>
</dbReference>
<comment type="subcellular location">
    <subcellularLocation>
        <location evidence="1">Cell membrane</location>
        <topology evidence="1">Multi-pass membrane protein</topology>
    </subcellularLocation>
</comment>
<comment type="similarity">
    <text evidence="8">Belongs to the binding-protein-dependent transport system permease family. LivHM subfamily.</text>
</comment>
<keyword evidence="6 9" id="KW-1133">Transmembrane helix</keyword>
<feature type="transmembrane region" description="Helical" evidence="9">
    <location>
        <begin position="87"/>
        <end position="109"/>
    </location>
</feature>
<feature type="transmembrane region" description="Helical" evidence="9">
    <location>
        <begin position="6"/>
        <end position="26"/>
    </location>
</feature>
<feature type="transmembrane region" description="Helical" evidence="9">
    <location>
        <begin position="183"/>
        <end position="203"/>
    </location>
</feature>
<protein>
    <submittedName>
        <fullName evidence="10">Branched-chain amino acid ABC transporter permease</fullName>
    </submittedName>
</protein>
<evidence type="ECO:0000256" key="1">
    <source>
        <dbReference type="ARBA" id="ARBA00004651"/>
    </source>
</evidence>
<keyword evidence="11" id="KW-1185">Reference proteome</keyword>
<reference evidence="10 11" key="1">
    <citation type="submission" date="2019-12" db="EMBL/GenBank/DDBJ databases">
        <title>Genome sequenceing of Clostridium bovifaecis.</title>
        <authorList>
            <person name="Yao Y."/>
        </authorList>
    </citation>
    <scope>NUCLEOTIDE SEQUENCE [LARGE SCALE GENOMIC DNA]</scope>
    <source>
        <strain evidence="10 11">BXX</strain>
    </source>
</reference>
<accession>A0A6I6F2B9</accession>
<keyword evidence="3" id="KW-1003">Cell membrane</keyword>
<dbReference type="InterPro" id="IPR052157">
    <property type="entry name" value="BCAA_transport_permease"/>
</dbReference>
<dbReference type="PANTHER" id="PTHR11795">
    <property type="entry name" value="BRANCHED-CHAIN AMINO ACID TRANSPORT SYSTEM PERMEASE PROTEIN LIVH"/>
    <property type="match status" value="1"/>
</dbReference>
<proteinExistence type="inferred from homology"/>
<evidence type="ECO:0000313" key="10">
    <source>
        <dbReference type="EMBL" id="QGU96711.1"/>
    </source>
</evidence>
<keyword evidence="4 9" id="KW-0812">Transmembrane</keyword>
<dbReference type="GO" id="GO:0006865">
    <property type="term" value="P:amino acid transport"/>
    <property type="evidence" value="ECO:0007669"/>
    <property type="project" value="UniProtKB-KW"/>
</dbReference>
<gene>
    <name evidence="10" type="ORF">GOM49_17915</name>
</gene>
<sequence>MSQLIFNGIVTGSLYALAALGLVLIYKTSDMVNFAQGEMAMFFTFIAFTVLSRNMPYFVAFICTLIFAGVMGFVIQRTIIKPLGTALISAMIASLGLMMILNGLAGNIFGFDTNPFPKVISMENFKVGSITVDPNSILIIIIAAIIMGGLFYYFKYTMSGLALRAAAQDQQAAKLMGISVDRVITLTWIISAMLAAVTGMLVAPTTNLSIGMMADVHLKSFCAAVLGGFNTFLGPVVGGLVLGVSENLFGKLVSISWKSVFTFALIIVMLVIKPNGICGTKFRKKV</sequence>
<feature type="transmembrane region" description="Helical" evidence="9">
    <location>
        <begin position="57"/>
        <end position="75"/>
    </location>
</feature>
<dbReference type="Proteomes" id="UP000422764">
    <property type="component" value="Chromosome"/>
</dbReference>
<evidence type="ECO:0000256" key="5">
    <source>
        <dbReference type="ARBA" id="ARBA00022970"/>
    </source>
</evidence>
<keyword evidence="7 9" id="KW-0472">Membrane</keyword>
<evidence type="ECO:0000256" key="3">
    <source>
        <dbReference type="ARBA" id="ARBA00022475"/>
    </source>
</evidence>
<evidence type="ECO:0000256" key="8">
    <source>
        <dbReference type="ARBA" id="ARBA00037998"/>
    </source>
</evidence>
<evidence type="ECO:0000256" key="2">
    <source>
        <dbReference type="ARBA" id="ARBA00022448"/>
    </source>
</evidence>
<keyword evidence="5" id="KW-0029">Amino-acid transport</keyword>
<dbReference type="GO" id="GO:0022857">
    <property type="term" value="F:transmembrane transporter activity"/>
    <property type="evidence" value="ECO:0007669"/>
    <property type="project" value="InterPro"/>
</dbReference>
<evidence type="ECO:0000256" key="6">
    <source>
        <dbReference type="ARBA" id="ARBA00022989"/>
    </source>
</evidence>
<dbReference type="CDD" id="cd06582">
    <property type="entry name" value="TM_PBP1_LivH_like"/>
    <property type="match status" value="1"/>
</dbReference>
<keyword evidence="2" id="KW-0813">Transport</keyword>
<evidence type="ECO:0000256" key="9">
    <source>
        <dbReference type="SAM" id="Phobius"/>
    </source>
</evidence>
<feature type="transmembrane region" description="Helical" evidence="9">
    <location>
        <begin position="223"/>
        <end position="243"/>
    </location>
</feature>
<evidence type="ECO:0000256" key="7">
    <source>
        <dbReference type="ARBA" id="ARBA00023136"/>
    </source>
</evidence>